<evidence type="ECO:0000313" key="7">
    <source>
        <dbReference type="Proteomes" id="UP000289738"/>
    </source>
</evidence>
<dbReference type="GO" id="GO:0006869">
    <property type="term" value="P:lipid transport"/>
    <property type="evidence" value="ECO:0007669"/>
    <property type="project" value="InterPro"/>
</dbReference>
<keyword evidence="3" id="KW-0813">Transport</keyword>
<protein>
    <recommendedName>
        <fullName evidence="3">Non-specific lipid-transfer protein</fullName>
    </recommendedName>
</protein>
<dbReference type="PROSITE" id="PS00597">
    <property type="entry name" value="PLANT_LTP"/>
    <property type="match status" value="1"/>
</dbReference>
<evidence type="ECO:0000256" key="2">
    <source>
        <dbReference type="ARBA" id="ARBA00023157"/>
    </source>
</evidence>
<feature type="chain" id="PRO_5019081010" description="Non-specific lipid-transfer protein" evidence="4">
    <location>
        <begin position="28"/>
        <end position="120"/>
    </location>
</feature>
<evidence type="ECO:0000256" key="3">
    <source>
        <dbReference type="RuleBase" id="RU000628"/>
    </source>
</evidence>
<dbReference type="GO" id="GO:0008289">
    <property type="term" value="F:lipid binding"/>
    <property type="evidence" value="ECO:0007669"/>
    <property type="project" value="UniProtKB-KW"/>
</dbReference>
<dbReference type="SUPFAM" id="SSF47699">
    <property type="entry name" value="Bifunctional inhibitor/lipid-transfer protein/seed storage 2S albumin"/>
    <property type="match status" value="1"/>
</dbReference>
<dbReference type="Gene3D" id="1.10.110.10">
    <property type="entry name" value="Plant lipid-transfer and hydrophobic proteins"/>
    <property type="match status" value="1"/>
</dbReference>
<proteinExistence type="inferred from homology"/>
<dbReference type="Proteomes" id="UP000289738">
    <property type="component" value="Chromosome B04"/>
</dbReference>
<dbReference type="OrthoDB" id="1373057at2759"/>
<dbReference type="SMR" id="A0A444ZKR4"/>
<reference evidence="6 7" key="1">
    <citation type="submission" date="2019-01" db="EMBL/GenBank/DDBJ databases">
        <title>Sequencing of cultivated peanut Arachis hypogaea provides insights into genome evolution and oil improvement.</title>
        <authorList>
            <person name="Chen X."/>
        </authorList>
    </citation>
    <scope>NUCLEOTIDE SEQUENCE [LARGE SCALE GENOMIC DNA]</scope>
    <source>
        <strain evidence="7">cv. Fuhuasheng</strain>
        <tissue evidence="6">Leaves</tissue>
    </source>
</reference>
<dbReference type="SMART" id="SM00499">
    <property type="entry name" value="AAI"/>
    <property type="match status" value="1"/>
</dbReference>
<evidence type="ECO:0000256" key="4">
    <source>
        <dbReference type="SAM" id="SignalP"/>
    </source>
</evidence>
<comment type="function">
    <text evidence="3">Plant non-specific lipid-transfer proteins transfer phospholipids as well as galactolipids across membranes. May play a role in wax or cutin deposition in the cell walls of expanding epidermal cells and certain secretory tissues.</text>
</comment>
<name>A0A444ZKR4_ARAHY</name>
<dbReference type="CDD" id="cd01960">
    <property type="entry name" value="nsLTP1"/>
    <property type="match status" value="1"/>
</dbReference>
<sequence>MASSTMLFKVACLAMVCMVLNTSMANGALTCAQITFTASPCIAYIRNPGAAVPAQCCNGLRSLNDQCKGTPERQDACRCLKRTVLSVPGVNLPALAGLPNKCGINLPYKITPTIDCNTVH</sequence>
<dbReference type="EMBL" id="SDMP01000014">
    <property type="protein sequence ID" value="RYR14761.1"/>
    <property type="molecule type" value="Genomic_DNA"/>
</dbReference>
<feature type="signal peptide" evidence="4">
    <location>
        <begin position="1"/>
        <end position="27"/>
    </location>
</feature>
<keyword evidence="3" id="KW-0446">Lipid-binding</keyword>
<dbReference type="InterPro" id="IPR036312">
    <property type="entry name" value="Bifun_inhib/LTP/seed_sf"/>
</dbReference>
<dbReference type="Pfam" id="PF00234">
    <property type="entry name" value="Tryp_alpha_amyl"/>
    <property type="match status" value="1"/>
</dbReference>
<keyword evidence="2" id="KW-1015">Disulfide bond</keyword>
<dbReference type="AlphaFoldDB" id="A0A444ZKR4"/>
<organism evidence="6 7">
    <name type="scientific">Arachis hypogaea</name>
    <name type="common">Peanut</name>
    <dbReference type="NCBI Taxonomy" id="3818"/>
    <lineage>
        <taxon>Eukaryota</taxon>
        <taxon>Viridiplantae</taxon>
        <taxon>Streptophyta</taxon>
        <taxon>Embryophyta</taxon>
        <taxon>Tracheophyta</taxon>
        <taxon>Spermatophyta</taxon>
        <taxon>Magnoliopsida</taxon>
        <taxon>eudicotyledons</taxon>
        <taxon>Gunneridae</taxon>
        <taxon>Pentapetalae</taxon>
        <taxon>rosids</taxon>
        <taxon>fabids</taxon>
        <taxon>Fabales</taxon>
        <taxon>Fabaceae</taxon>
        <taxon>Papilionoideae</taxon>
        <taxon>50 kb inversion clade</taxon>
        <taxon>dalbergioids sensu lato</taxon>
        <taxon>Dalbergieae</taxon>
        <taxon>Pterocarpus clade</taxon>
        <taxon>Arachis</taxon>
    </lineage>
</organism>
<evidence type="ECO:0000256" key="1">
    <source>
        <dbReference type="ARBA" id="ARBA00009748"/>
    </source>
</evidence>
<keyword evidence="7" id="KW-1185">Reference proteome</keyword>
<comment type="similarity">
    <text evidence="1 3">Belongs to the plant LTP family.</text>
</comment>
<dbReference type="STRING" id="3818.A0A444ZKR4"/>
<comment type="caution">
    <text evidence="6">The sequence shown here is derived from an EMBL/GenBank/DDBJ whole genome shotgun (WGS) entry which is preliminary data.</text>
</comment>
<feature type="domain" description="Bifunctional inhibitor/plant lipid transfer protein/seed storage helical" evidence="5">
    <location>
        <begin position="41"/>
        <end position="116"/>
    </location>
</feature>
<keyword evidence="4" id="KW-0732">Signal</keyword>
<dbReference type="Gramene" id="arahy.Tifrunner.gnm2.ann2.Ah14g353400.1">
    <property type="protein sequence ID" value="arahy.Tifrunner.gnm2.ann2.Ah14g353400.1-CDS"/>
    <property type="gene ID" value="arahy.Tifrunner.gnm2.ann2.Ah14g353400"/>
</dbReference>
<dbReference type="PANTHER" id="PTHR33076">
    <property type="entry name" value="NON-SPECIFIC LIPID-TRANSFER PROTEIN 2-RELATED"/>
    <property type="match status" value="1"/>
</dbReference>
<gene>
    <name evidence="6" type="ORF">Ahy_B04g071448</name>
</gene>
<accession>A0A444ZKR4</accession>
<evidence type="ECO:0000313" key="6">
    <source>
        <dbReference type="EMBL" id="RYR14761.1"/>
    </source>
</evidence>
<evidence type="ECO:0000259" key="5">
    <source>
        <dbReference type="SMART" id="SM00499"/>
    </source>
</evidence>
<dbReference type="InterPro" id="IPR000528">
    <property type="entry name" value="Plant_nsLTP"/>
</dbReference>
<dbReference type="PRINTS" id="PR00382">
    <property type="entry name" value="LIPIDTRNSFER"/>
</dbReference>
<dbReference type="InterPro" id="IPR016140">
    <property type="entry name" value="Bifunc_inhib/LTP/seed_store"/>
</dbReference>